<sequence length="220" mass="23964">MNGVFDIIGPVMIGPSSSHTAGAVRLGIMARKILGEEPVKATIGFHGSFSQTYKGHGTDKAIIAGIMGFETDDERIKKSLHIADEIGLEYQFNRIDLGDVHPNTVVIYLIGKAGRTTRVVGSSIGGGNILITQIDGYAVELTGRYPTLINIHHDKPGIITQVTKVLSQNNINIAFMRVSRQIRGEDAMMIIEVDEPINKDVLNKIQTVEGVYHCFSIPPI</sequence>
<evidence type="ECO:0000259" key="13">
    <source>
        <dbReference type="PROSITE" id="PS51671"/>
    </source>
</evidence>
<dbReference type="InterPro" id="IPR005131">
    <property type="entry name" value="Ser_deHydtase_bsu"/>
</dbReference>
<evidence type="ECO:0000313" key="14">
    <source>
        <dbReference type="EMBL" id="WIW69722.1"/>
    </source>
</evidence>
<dbReference type="CDD" id="cd04903">
    <property type="entry name" value="ACT_LSD"/>
    <property type="match status" value="1"/>
</dbReference>
<evidence type="ECO:0000256" key="5">
    <source>
        <dbReference type="ARBA" id="ARBA00022485"/>
    </source>
</evidence>
<dbReference type="InterPro" id="IPR051318">
    <property type="entry name" value="Fe-S_L-Ser"/>
</dbReference>
<accession>A0A9Y2EQ86</accession>
<dbReference type="GO" id="GO:0003941">
    <property type="term" value="F:L-serine ammonia-lyase activity"/>
    <property type="evidence" value="ECO:0007669"/>
    <property type="project" value="UniProtKB-UniRule"/>
</dbReference>
<comment type="cofactor">
    <cofactor evidence="1 12">
        <name>[4Fe-4S] cluster</name>
        <dbReference type="ChEBI" id="CHEBI:49883"/>
    </cofactor>
</comment>
<comment type="similarity">
    <text evidence="3 11 12">Belongs to the iron-sulfur dependent L-serine dehydratase family.</text>
</comment>
<dbReference type="EMBL" id="CP120678">
    <property type="protein sequence ID" value="WIW69722.1"/>
    <property type="molecule type" value="Genomic_DNA"/>
</dbReference>
<proteinExistence type="inferred from homology"/>
<keyword evidence="6 11" id="KW-0479">Metal-binding</keyword>
<comment type="catalytic activity">
    <reaction evidence="10 11 12">
        <text>L-serine = pyruvate + NH4(+)</text>
        <dbReference type="Rhea" id="RHEA:19169"/>
        <dbReference type="ChEBI" id="CHEBI:15361"/>
        <dbReference type="ChEBI" id="CHEBI:28938"/>
        <dbReference type="ChEBI" id="CHEBI:33384"/>
        <dbReference type="EC" id="4.3.1.17"/>
    </reaction>
</comment>
<evidence type="ECO:0000256" key="1">
    <source>
        <dbReference type="ARBA" id="ARBA00001966"/>
    </source>
</evidence>
<dbReference type="GO" id="GO:0006094">
    <property type="term" value="P:gluconeogenesis"/>
    <property type="evidence" value="ECO:0007669"/>
    <property type="project" value="UniProtKB-UniRule"/>
</dbReference>
<dbReference type="RefSeq" id="WP_147669956.1">
    <property type="nucleotide sequence ID" value="NZ_CP120678.1"/>
</dbReference>
<evidence type="ECO:0000256" key="10">
    <source>
        <dbReference type="ARBA" id="ARBA00049406"/>
    </source>
</evidence>
<dbReference type="PANTHER" id="PTHR30182:SF12">
    <property type="entry name" value="L-SERINE DEHYDRATASE, BETA CHAIN-RELATED"/>
    <property type="match status" value="1"/>
</dbReference>
<dbReference type="InterPro" id="IPR004643">
    <property type="entry name" value="Fe-S_L-Ser_bsu"/>
</dbReference>
<evidence type="ECO:0000256" key="6">
    <source>
        <dbReference type="ARBA" id="ARBA00022723"/>
    </source>
</evidence>
<dbReference type="Gene3D" id="3.30.70.260">
    <property type="match status" value="1"/>
</dbReference>
<evidence type="ECO:0000256" key="12">
    <source>
        <dbReference type="RuleBase" id="RU366059"/>
    </source>
</evidence>
<dbReference type="InterPro" id="IPR002912">
    <property type="entry name" value="ACT_dom"/>
</dbReference>
<evidence type="ECO:0000256" key="4">
    <source>
        <dbReference type="ARBA" id="ARBA00022432"/>
    </source>
</evidence>
<dbReference type="GO" id="GO:0046872">
    <property type="term" value="F:metal ion binding"/>
    <property type="evidence" value="ECO:0007669"/>
    <property type="project" value="UniProtKB-UniRule"/>
</dbReference>
<keyword evidence="4 11" id="KW-0312">Gluconeogenesis</keyword>
<keyword evidence="5 11" id="KW-0004">4Fe-4S</keyword>
<organism evidence="14 15">
    <name type="scientific">Selenobaculum gibii</name>
    <dbReference type="NCBI Taxonomy" id="3054208"/>
    <lineage>
        <taxon>Bacteria</taxon>
        <taxon>Bacillati</taxon>
        <taxon>Bacillota</taxon>
        <taxon>Negativicutes</taxon>
        <taxon>Selenomonadales</taxon>
        <taxon>Selenomonadaceae</taxon>
        <taxon>Selenobaculum</taxon>
    </lineage>
</organism>
<dbReference type="NCBIfam" id="TIGR00719">
    <property type="entry name" value="sda_beta"/>
    <property type="match status" value="1"/>
</dbReference>
<dbReference type="SUPFAM" id="SSF55021">
    <property type="entry name" value="ACT-like"/>
    <property type="match status" value="1"/>
</dbReference>
<evidence type="ECO:0000256" key="3">
    <source>
        <dbReference type="ARBA" id="ARBA00008636"/>
    </source>
</evidence>
<gene>
    <name evidence="14" type="primary">sdaAB</name>
    <name evidence="14" type="ORF">P3F81_07285</name>
</gene>
<dbReference type="GO" id="GO:0051539">
    <property type="term" value="F:4 iron, 4 sulfur cluster binding"/>
    <property type="evidence" value="ECO:0007669"/>
    <property type="project" value="UniProtKB-UniRule"/>
</dbReference>
<feature type="domain" description="ACT" evidence="13">
    <location>
        <begin position="147"/>
        <end position="219"/>
    </location>
</feature>
<evidence type="ECO:0000256" key="9">
    <source>
        <dbReference type="ARBA" id="ARBA00023239"/>
    </source>
</evidence>
<dbReference type="Pfam" id="PF03315">
    <property type="entry name" value="SDH_beta"/>
    <property type="match status" value="1"/>
</dbReference>
<keyword evidence="7 11" id="KW-0408">Iron</keyword>
<evidence type="ECO:0000256" key="7">
    <source>
        <dbReference type="ARBA" id="ARBA00023004"/>
    </source>
</evidence>
<dbReference type="InterPro" id="IPR045865">
    <property type="entry name" value="ACT-like_dom_sf"/>
</dbReference>
<evidence type="ECO:0000313" key="15">
    <source>
        <dbReference type="Proteomes" id="UP001243623"/>
    </source>
</evidence>
<evidence type="ECO:0000256" key="11">
    <source>
        <dbReference type="PIRNR" id="PIRNR036692"/>
    </source>
</evidence>
<comment type="pathway">
    <text evidence="2 11">Carbohydrate biosynthesis; gluconeogenesis.</text>
</comment>
<keyword evidence="15" id="KW-1185">Reference proteome</keyword>
<reference evidence="14" key="1">
    <citation type="submission" date="2023-03" db="EMBL/GenBank/DDBJ databases">
        <title>Selenobaculum gbiensis gen. nov. sp. nov., a new bacterium isolated from the gut microbiota of IBD patient.</title>
        <authorList>
            <person name="Yeo S."/>
            <person name="Park H."/>
            <person name="Huh C.S."/>
        </authorList>
    </citation>
    <scope>NUCLEOTIDE SEQUENCE</scope>
    <source>
        <strain evidence="14">ICN-92133</strain>
    </source>
</reference>
<dbReference type="InterPro" id="IPR029009">
    <property type="entry name" value="ASB_dom_sf"/>
</dbReference>
<name>A0A9Y2EQ86_9FIRM</name>
<dbReference type="PIRSF" id="PIRSF036692">
    <property type="entry name" value="SDH_B"/>
    <property type="match status" value="1"/>
</dbReference>
<evidence type="ECO:0000256" key="8">
    <source>
        <dbReference type="ARBA" id="ARBA00023014"/>
    </source>
</evidence>
<protein>
    <recommendedName>
        <fullName evidence="11">L-serine deaminase</fullName>
    </recommendedName>
</protein>
<evidence type="ECO:0000256" key="2">
    <source>
        <dbReference type="ARBA" id="ARBA00004742"/>
    </source>
</evidence>
<dbReference type="SUPFAM" id="SSF143548">
    <property type="entry name" value="Serine metabolism enzymes domain"/>
    <property type="match status" value="1"/>
</dbReference>
<keyword evidence="8 11" id="KW-0411">Iron-sulfur</keyword>
<dbReference type="KEGG" id="sgbi:P3F81_07285"/>
<dbReference type="Pfam" id="PF01842">
    <property type="entry name" value="ACT"/>
    <property type="match status" value="1"/>
</dbReference>
<dbReference type="AlphaFoldDB" id="A0A9Y2EQ86"/>
<keyword evidence="9 11" id="KW-0456">Lyase</keyword>
<dbReference type="Proteomes" id="UP001243623">
    <property type="component" value="Chromosome"/>
</dbReference>
<dbReference type="FunFam" id="3.30.70.260:FF:000008">
    <property type="entry name" value="D-3-phosphoglycerate dehydrogenase, chloroplastic"/>
    <property type="match status" value="1"/>
</dbReference>
<dbReference type="Gene3D" id="3.30.1330.90">
    <property type="entry name" value="D-3-phosphoglycerate dehydrogenase, domain 3"/>
    <property type="match status" value="1"/>
</dbReference>
<dbReference type="PROSITE" id="PS51671">
    <property type="entry name" value="ACT"/>
    <property type="match status" value="1"/>
</dbReference>
<dbReference type="PANTHER" id="PTHR30182">
    <property type="entry name" value="L-SERINE DEHYDRATASE"/>
    <property type="match status" value="1"/>
</dbReference>